<sequence>MIHILTNGQKNILERLPVSLKDNFVFSGGTALAAFYLGHRLSDDLDFFGKVMEQDIYISEIEGILKKHQFDIDSVNKIYDRCIFSVRIEDEQIKLEFVPLYFKRLQYPIYNDGFSIHIESLKDLTTNKIIAMADRFEIKDYVDIFYISQQTNWRFVDMINLAQQKLNMPYAYTIDLSRITSNKKLFNSIQFTTKVDSEQIIDFYDQSNKEVQKMLLQDFDPLL</sequence>
<dbReference type="AlphaFoldDB" id="A0A1V1P768"/>
<dbReference type="Pfam" id="PF08843">
    <property type="entry name" value="AbiEii"/>
    <property type="match status" value="1"/>
</dbReference>
<comment type="caution">
    <text evidence="1">The sequence shown here is derived from an EMBL/GenBank/DDBJ whole genome shotgun (WGS) entry which is preliminary data.</text>
</comment>
<dbReference type="InterPro" id="IPR014942">
    <property type="entry name" value="AbiEii"/>
</dbReference>
<proteinExistence type="predicted"/>
<gene>
    <name evidence="1" type="ORF">OMM_08593</name>
</gene>
<organism evidence="1 2">
    <name type="scientific">Candidatus Magnetoglobus multicellularis str. Araruama</name>
    <dbReference type="NCBI Taxonomy" id="890399"/>
    <lineage>
        <taxon>Bacteria</taxon>
        <taxon>Pseudomonadati</taxon>
        <taxon>Thermodesulfobacteriota</taxon>
        <taxon>Desulfobacteria</taxon>
        <taxon>Desulfobacterales</taxon>
        <taxon>Desulfobacteraceae</taxon>
        <taxon>Candidatus Magnetoglobus</taxon>
    </lineage>
</organism>
<accession>A0A1V1P768</accession>
<dbReference type="Proteomes" id="UP000189670">
    <property type="component" value="Unassembled WGS sequence"/>
</dbReference>
<protein>
    <recommendedName>
        <fullName evidence="3">Nucleotidyl transferase AbiEii/AbiGii toxin family protein</fullName>
    </recommendedName>
</protein>
<evidence type="ECO:0000313" key="1">
    <source>
        <dbReference type="EMBL" id="ETR70737.1"/>
    </source>
</evidence>
<dbReference type="Gene3D" id="3.10.450.620">
    <property type="entry name" value="JHP933, nucleotidyltransferase-like core domain"/>
    <property type="match status" value="1"/>
</dbReference>
<reference evidence="2" key="1">
    <citation type="submission" date="2012-11" db="EMBL/GenBank/DDBJ databases">
        <authorList>
            <person name="Lucero-Rivera Y.E."/>
            <person name="Tovar-Ramirez D."/>
        </authorList>
    </citation>
    <scope>NUCLEOTIDE SEQUENCE [LARGE SCALE GENOMIC DNA]</scope>
    <source>
        <strain evidence="2">Araruama</strain>
    </source>
</reference>
<evidence type="ECO:0000313" key="2">
    <source>
        <dbReference type="Proteomes" id="UP000189670"/>
    </source>
</evidence>
<dbReference type="EMBL" id="ATBP01000378">
    <property type="protein sequence ID" value="ETR70737.1"/>
    <property type="molecule type" value="Genomic_DNA"/>
</dbReference>
<name>A0A1V1P768_9BACT</name>
<evidence type="ECO:0008006" key="3">
    <source>
        <dbReference type="Google" id="ProtNLM"/>
    </source>
</evidence>